<keyword evidence="7" id="KW-0808">Transferase</keyword>
<comment type="similarity">
    <text evidence="3">In the N-terminal section; belongs to the glycosyltransferase 51 family.</text>
</comment>
<dbReference type="GO" id="GO:0030288">
    <property type="term" value="C:outer membrane-bounded periplasmic space"/>
    <property type="evidence" value="ECO:0007669"/>
    <property type="project" value="TreeGrafter"/>
</dbReference>
<feature type="domain" description="Glycosyl transferase family 51" evidence="13">
    <location>
        <begin position="45"/>
        <end position="204"/>
    </location>
</feature>
<keyword evidence="4" id="KW-0121">Carboxypeptidase</keyword>
<reference evidence="15 16" key="1">
    <citation type="submission" date="2017-10" db="EMBL/GenBank/DDBJ databases">
        <title>Two draft genome sequences of Pusillimonas sp. strains isolated from a nitrate- and radionuclide-contaminated groundwater in Russia.</title>
        <authorList>
            <person name="Grouzdev D.S."/>
            <person name="Tourova T.P."/>
            <person name="Goeva M.A."/>
            <person name="Babich T.L."/>
            <person name="Sokolova D.S."/>
            <person name="Abdullin R."/>
            <person name="Poltaraus A.B."/>
            <person name="Toshchakov S.V."/>
            <person name="Nazina T.N."/>
        </authorList>
    </citation>
    <scope>NUCLEOTIDE SEQUENCE [LARGE SCALE GENOMIC DNA]</scope>
    <source>
        <strain evidence="15 16">JR1/69-3-13</strain>
    </source>
</reference>
<gene>
    <name evidence="15" type="primary">pbpC</name>
    <name evidence="15" type="ORF">CR159_12545</name>
</gene>
<dbReference type="GO" id="GO:0008658">
    <property type="term" value="F:penicillin binding"/>
    <property type="evidence" value="ECO:0007669"/>
    <property type="project" value="InterPro"/>
</dbReference>
<evidence type="ECO:0000256" key="3">
    <source>
        <dbReference type="ARBA" id="ARBA00007739"/>
    </source>
</evidence>
<evidence type="ECO:0000256" key="10">
    <source>
        <dbReference type="ARBA" id="ARBA00044770"/>
    </source>
</evidence>
<keyword evidence="9" id="KW-0511">Multifunctional enzyme</keyword>
<dbReference type="AlphaFoldDB" id="A0A2N4U3F8"/>
<comment type="similarity">
    <text evidence="2">In the C-terminal section; belongs to the transpeptidase family.</text>
</comment>
<dbReference type="OrthoDB" id="9766909at2"/>
<dbReference type="Proteomes" id="UP000234190">
    <property type="component" value="Unassembled WGS sequence"/>
</dbReference>
<evidence type="ECO:0000256" key="2">
    <source>
        <dbReference type="ARBA" id="ARBA00007090"/>
    </source>
</evidence>
<evidence type="ECO:0000256" key="6">
    <source>
        <dbReference type="ARBA" id="ARBA00022676"/>
    </source>
</evidence>
<evidence type="ECO:0000256" key="5">
    <source>
        <dbReference type="ARBA" id="ARBA00022670"/>
    </source>
</evidence>
<dbReference type="GO" id="GO:0006508">
    <property type="term" value="P:proteolysis"/>
    <property type="evidence" value="ECO:0007669"/>
    <property type="project" value="UniProtKB-KW"/>
</dbReference>
<dbReference type="EC" id="2.4.99.28" evidence="10"/>
<evidence type="ECO:0000256" key="7">
    <source>
        <dbReference type="ARBA" id="ARBA00022679"/>
    </source>
</evidence>
<evidence type="ECO:0000256" key="9">
    <source>
        <dbReference type="ARBA" id="ARBA00023268"/>
    </source>
</evidence>
<comment type="pathway">
    <text evidence="1">Cell wall biogenesis; peptidoglycan biosynthesis.</text>
</comment>
<keyword evidence="6" id="KW-0328">Glycosyltransferase</keyword>
<dbReference type="InterPro" id="IPR001460">
    <property type="entry name" value="PCN-bd_Tpept"/>
</dbReference>
<comment type="caution">
    <text evidence="15">The sequence shown here is derived from an EMBL/GenBank/DDBJ whole genome shotgun (WGS) entry which is preliminary data.</text>
</comment>
<dbReference type="InterPro" id="IPR001264">
    <property type="entry name" value="Glyco_trans_51"/>
</dbReference>
<feature type="domain" description="Penicillin-binding protein transpeptidase" evidence="12">
    <location>
        <begin position="295"/>
        <end position="561"/>
    </location>
</feature>
<dbReference type="Gene3D" id="3.40.710.10">
    <property type="entry name" value="DD-peptidase/beta-lactamase superfamily"/>
    <property type="match status" value="1"/>
</dbReference>
<dbReference type="Pfam" id="PF00912">
    <property type="entry name" value="Transgly"/>
    <property type="match status" value="1"/>
</dbReference>
<dbReference type="PANTHER" id="PTHR32282:SF15">
    <property type="entry name" value="PENICILLIN-BINDING PROTEIN 1C"/>
    <property type="match status" value="1"/>
</dbReference>
<dbReference type="GO" id="GO:0004180">
    <property type="term" value="F:carboxypeptidase activity"/>
    <property type="evidence" value="ECO:0007669"/>
    <property type="project" value="UniProtKB-KW"/>
</dbReference>
<dbReference type="EMBL" id="PDNW01000010">
    <property type="protein sequence ID" value="PLC49554.1"/>
    <property type="molecule type" value="Genomic_DNA"/>
</dbReference>
<dbReference type="GO" id="GO:0009252">
    <property type="term" value="P:peptidoglycan biosynthetic process"/>
    <property type="evidence" value="ECO:0007669"/>
    <property type="project" value="UniProtKB-UniPathway"/>
</dbReference>
<organism evidence="15 16">
    <name type="scientific">Pollutimonas subterranea</name>
    <dbReference type="NCBI Taxonomy" id="2045210"/>
    <lineage>
        <taxon>Bacteria</taxon>
        <taxon>Pseudomonadati</taxon>
        <taxon>Pseudomonadota</taxon>
        <taxon>Betaproteobacteria</taxon>
        <taxon>Burkholderiales</taxon>
        <taxon>Alcaligenaceae</taxon>
        <taxon>Pollutimonas</taxon>
    </lineage>
</organism>
<dbReference type="InterPro" id="IPR050396">
    <property type="entry name" value="Glycosyltr_51/Transpeptidase"/>
</dbReference>
<dbReference type="GO" id="GO:0008955">
    <property type="term" value="F:peptidoglycan glycosyltransferase activity"/>
    <property type="evidence" value="ECO:0007669"/>
    <property type="project" value="UniProtKB-EC"/>
</dbReference>
<evidence type="ECO:0000313" key="16">
    <source>
        <dbReference type="Proteomes" id="UP000234190"/>
    </source>
</evidence>
<accession>A0A2N4U3F8</accession>
<evidence type="ECO:0000256" key="1">
    <source>
        <dbReference type="ARBA" id="ARBA00004752"/>
    </source>
</evidence>
<dbReference type="Gene3D" id="1.10.3810.10">
    <property type="entry name" value="Biosynthetic peptidoglycan transglycosylase-like"/>
    <property type="match status" value="1"/>
</dbReference>
<protein>
    <recommendedName>
        <fullName evidence="10">peptidoglycan glycosyltransferase</fullName>
        <ecNumber evidence="10">2.4.99.28</ecNumber>
    </recommendedName>
</protein>
<dbReference type="UniPathway" id="UPA00219"/>
<dbReference type="NCBIfam" id="TIGR02073">
    <property type="entry name" value="PBP_1c"/>
    <property type="match status" value="1"/>
</dbReference>
<feature type="domain" description="Penicillin-binding C-terminal" evidence="14">
    <location>
        <begin position="612"/>
        <end position="698"/>
    </location>
</feature>
<dbReference type="Pfam" id="PF00905">
    <property type="entry name" value="Transpeptidase"/>
    <property type="match status" value="1"/>
</dbReference>
<evidence type="ECO:0000259" key="12">
    <source>
        <dbReference type="Pfam" id="PF00905"/>
    </source>
</evidence>
<dbReference type="InterPro" id="IPR023346">
    <property type="entry name" value="Lysozyme-like_dom_sf"/>
</dbReference>
<sequence>MCWAVASVAAPLPAYQKVKDRYQASDVLVLDRTEQLLERVRTDFQGRRGDWISLGDISVALQRAVIQSEDQRFYTHEGVDWRAIVAAGWGNVFHQQHRGASTLTMQLLGFIDHEYRRGPNGRGIGQKIDQARQALVMEESWTKPQILEAYLNLAAFRGELIGVDALARVLFQKHPSGLNGREAAIAAVLLRGPNASLPVLRQRSCALLADMGMADECQGLDDFLYQVLKRRSAPRVDTPSLAPHFARLAVGQLEAAPVPGQALPTSLDASLQRFALQRVGSRLKALGMENVRDAAVVVMDNETGQVLAYVGSSGERSTAAQVDHARALRQAGSALKPFLYAQALEEERLTAVSLLDDRPLNLPTGNGLYIPQNYDKRFSGWVSVRTALASSLNIPAVRVLLMVTPDGFARRLVQLGLPLDQSGDFYGYSLALGSADVTLLSLTNAYRVLANSGRYSVPQYFADRRATPKWQQIMSPAAAWIVGNILSDRQARARTFGLDSPLSTLFWTAVKTGTSKDMRDNWCVGWSQRYTVGVWVGNSGGGSMQDVSGVSGAGPIWHDIMSHLHRSEQSAQPPMPSGVASAMVDFQDDMEPSRQDFFIGDSAMRHVALAEHSDVQEHSRPRILSPVSGTILALDPDIPIDKQRVLLKAGKTDRPDGLTWRLGSEVLGYGREVAWTPRPGRHRIQLLDEDGTVLDEVRLESR</sequence>
<keyword evidence="5" id="KW-0645">Protease</keyword>
<dbReference type="InterPro" id="IPR009647">
    <property type="entry name" value="PBP_C"/>
</dbReference>
<evidence type="ECO:0000259" key="14">
    <source>
        <dbReference type="Pfam" id="PF06832"/>
    </source>
</evidence>
<dbReference type="InterPro" id="IPR036950">
    <property type="entry name" value="PBP_transglycosylase"/>
</dbReference>
<dbReference type="PANTHER" id="PTHR32282">
    <property type="entry name" value="BINDING PROTEIN TRANSPEPTIDASE, PUTATIVE-RELATED"/>
    <property type="match status" value="1"/>
</dbReference>
<name>A0A2N4U3F8_9BURK</name>
<evidence type="ECO:0000313" key="15">
    <source>
        <dbReference type="EMBL" id="PLC49554.1"/>
    </source>
</evidence>
<keyword evidence="8" id="KW-0378">Hydrolase</keyword>
<evidence type="ECO:0000256" key="4">
    <source>
        <dbReference type="ARBA" id="ARBA00022645"/>
    </source>
</evidence>
<evidence type="ECO:0000259" key="13">
    <source>
        <dbReference type="Pfam" id="PF00912"/>
    </source>
</evidence>
<dbReference type="SUPFAM" id="SSF53955">
    <property type="entry name" value="Lysozyme-like"/>
    <property type="match status" value="1"/>
</dbReference>
<comment type="catalytic activity">
    <reaction evidence="11">
        <text>[GlcNAc-(1-&gt;4)-Mur2Ac(oyl-L-Ala-gamma-D-Glu-L-Lys-D-Ala-D-Ala)](n)-di-trans,octa-cis-undecaprenyl diphosphate + beta-D-GlcNAc-(1-&gt;4)-Mur2Ac(oyl-L-Ala-gamma-D-Glu-L-Lys-D-Ala-D-Ala)-di-trans,octa-cis-undecaprenyl diphosphate = [GlcNAc-(1-&gt;4)-Mur2Ac(oyl-L-Ala-gamma-D-Glu-L-Lys-D-Ala-D-Ala)](n+1)-di-trans,octa-cis-undecaprenyl diphosphate + di-trans,octa-cis-undecaprenyl diphosphate + H(+)</text>
        <dbReference type="Rhea" id="RHEA:23708"/>
        <dbReference type="Rhea" id="RHEA-COMP:9602"/>
        <dbReference type="Rhea" id="RHEA-COMP:9603"/>
        <dbReference type="ChEBI" id="CHEBI:15378"/>
        <dbReference type="ChEBI" id="CHEBI:58405"/>
        <dbReference type="ChEBI" id="CHEBI:60033"/>
        <dbReference type="ChEBI" id="CHEBI:78435"/>
        <dbReference type="EC" id="2.4.99.28"/>
    </reaction>
</comment>
<dbReference type="SUPFAM" id="SSF56601">
    <property type="entry name" value="beta-lactamase/transpeptidase-like"/>
    <property type="match status" value="1"/>
</dbReference>
<dbReference type="Pfam" id="PF06832">
    <property type="entry name" value="BiPBP_C"/>
    <property type="match status" value="1"/>
</dbReference>
<evidence type="ECO:0000256" key="8">
    <source>
        <dbReference type="ARBA" id="ARBA00022801"/>
    </source>
</evidence>
<keyword evidence="16" id="KW-1185">Reference proteome</keyword>
<proteinExistence type="inferred from homology"/>
<dbReference type="InterPro" id="IPR011815">
    <property type="entry name" value="PBP_1c"/>
</dbReference>
<evidence type="ECO:0000256" key="11">
    <source>
        <dbReference type="ARBA" id="ARBA00049902"/>
    </source>
</evidence>
<dbReference type="InterPro" id="IPR012338">
    <property type="entry name" value="Beta-lactam/transpept-like"/>
</dbReference>